<protein>
    <recommendedName>
        <fullName evidence="3">peptidylprolyl isomerase</fullName>
        <ecNumber evidence="3">5.2.1.8</ecNumber>
    </recommendedName>
</protein>
<evidence type="ECO:0000256" key="8">
    <source>
        <dbReference type="SAM" id="MobiDB-lite"/>
    </source>
</evidence>
<evidence type="ECO:0000256" key="7">
    <source>
        <dbReference type="ARBA" id="ARBA00024849"/>
    </source>
</evidence>
<dbReference type="InterPro" id="IPR036611">
    <property type="entry name" value="Trigger_fac_ribosome-bd_sf"/>
</dbReference>
<feature type="transmembrane region" description="Helical" evidence="9">
    <location>
        <begin position="174"/>
        <end position="193"/>
    </location>
</feature>
<keyword evidence="6" id="KW-0413">Isomerase</keyword>
<dbReference type="InterPro" id="IPR005215">
    <property type="entry name" value="Trig_fac"/>
</dbReference>
<keyword evidence="9" id="KW-1133">Transmembrane helix</keyword>
<evidence type="ECO:0000256" key="3">
    <source>
        <dbReference type="ARBA" id="ARBA00013194"/>
    </source>
</evidence>
<keyword evidence="9" id="KW-0812">Transmembrane</keyword>
<dbReference type="Proteomes" id="UP000007752">
    <property type="component" value="Chromosome 1"/>
</dbReference>
<evidence type="ECO:0000313" key="11">
    <source>
        <dbReference type="EMBL" id="EEE55801.1"/>
    </source>
</evidence>
<accession>B9EVB7</accession>
<dbReference type="SUPFAM" id="SSF102735">
    <property type="entry name" value="Trigger factor ribosome-binding domain"/>
    <property type="match status" value="1"/>
</dbReference>
<dbReference type="Gene3D" id="3.30.70.1050">
    <property type="entry name" value="Trigger factor ribosome-binding domain"/>
    <property type="match status" value="1"/>
</dbReference>
<keyword evidence="5" id="KW-0143">Chaperone</keyword>
<dbReference type="Pfam" id="PF05697">
    <property type="entry name" value="Trigger_N"/>
    <property type="match status" value="1"/>
</dbReference>
<proteinExistence type="inferred from homology"/>
<keyword evidence="4" id="KW-0697">Rotamase</keyword>
<feature type="compositionally biased region" description="Acidic residues" evidence="8">
    <location>
        <begin position="380"/>
        <end position="398"/>
    </location>
</feature>
<dbReference type="PANTHER" id="PTHR30560">
    <property type="entry name" value="TRIGGER FACTOR CHAPERONE AND PEPTIDYL-PROLYL CIS/TRANS ISOMERASE"/>
    <property type="match status" value="1"/>
</dbReference>
<evidence type="ECO:0000256" key="1">
    <source>
        <dbReference type="ARBA" id="ARBA00000971"/>
    </source>
</evidence>
<gene>
    <name evidence="11" type="ORF">OsJ_04389</name>
</gene>
<evidence type="ECO:0000256" key="9">
    <source>
        <dbReference type="SAM" id="Phobius"/>
    </source>
</evidence>
<dbReference type="GO" id="GO:0006457">
    <property type="term" value="P:protein folding"/>
    <property type="evidence" value="ECO:0007669"/>
    <property type="project" value="InterPro"/>
</dbReference>
<feature type="domain" description="Trigger factor ribosome-binding bacterial" evidence="10">
    <location>
        <begin position="255"/>
        <end position="376"/>
    </location>
</feature>
<evidence type="ECO:0000256" key="2">
    <source>
        <dbReference type="ARBA" id="ARBA00005464"/>
    </source>
</evidence>
<comment type="catalytic activity">
    <reaction evidence="1">
        <text>[protein]-peptidylproline (omega=180) = [protein]-peptidylproline (omega=0)</text>
        <dbReference type="Rhea" id="RHEA:16237"/>
        <dbReference type="Rhea" id="RHEA-COMP:10747"/>
        <dbReference type="Rhea" id="RHEA-COMP:10748"/>
        <dbReference type="ChEBI" id="CHEBI:83833"/>
        <dbReference type="ChEBI" id="CHEBI:83834"/>
        <dbReference type="EC" id="5.2.1.8"/>
    </reaction>
</comment>
<evidence type="ECO:0000256" key="4">
    <source>
        <dbReference type="ARBA" id="ARBA00023110"/>
    </source>
</evidence>
<dbReference type="AlphaFoldDB" id="B9EVB7"/>
<organism evidence="11">
    <name type="scientific">Oryza sativa subsp. japonica</name>
    <name type="common">Rice</name>
    <dbReference type="NCBI Taxonomy" id="39947"/>
    <lineage>
        <taxon>Eukaryota</taxon>
        <taxon>Viridiplantae</taxon>
        <taxon>Streptophyta</taxon>
        <taxon>Embryophyta</taxon>
        <taxon>Tracheophyta</taxon>
        <taxon>Spermatophyta</taxon>
        <taxon>Magnoliopsida</taxon>
        <taxon>Liliopsida</taxon>
        <taxon>Poales</taxon>
        <taxon>Poaceae</taxon>
        <taxon>BOP clade</taxon>
        <taxon>Oryzoideae</taxon>
        <taxon>Oryzeae</taxon>
        <taxon>Oryzinae</taxon>
        <taxon>Oryza</taxon>
        <taxon>Oryza sativa</taxon>
    </lineage>
</organism>
<feature type="region of interest" description="Disordered" evidence="8">
    <location>
        <begin position="377"/>
        <end position="398"/>
    </location>
</feature>
<dbReference type="GO" id="GO:0015031">
    <property type="term" value="P:protein transport"/>
    <property type="evidence" value="ECO:0007669"/>
    <property type="project" value="InterPro"/>
</dbReference>
<comment type="similarity">
    <text evidence="2">Belongs to the FKBP-type PPIase family. Tig subfamily.</text>
</comment>
<feature type="transmembrane region" description="Helical" evidence="9">
    <location>
        <begin position="148"/>
        <end position="168"/>
    </location>
</feature>
<dbReference type="EC" id="5.2.1.8" evidence="3"/>
<comment type="function">
    <text evidence="7">Involved in protein export. Acts as a chaperone by maintaining the newly synthesized protein in an open conformation. Functions as a peptidyl-prolyl cis-trans isomerase.</text>
</comment>
<keyword evidence="9" id="KW-0472">Membrane</keyword>
<reference evidence="11" key="2">
    <citation type="submission" date="2008-12" db="EMBL/GenBank/DDBJ databases">
        <title>Improved gene annotation of the rice (Oryza sativa) genomes.</title>
        <authorList>
            <person name="Wang J."/>
            <person name="Li R."/>
            <person name="Fan W."/>
            <person name="Huang Q."/>
            <person name="Zhang J."/>
            <person name="Zhou Y."/>
            <person name="Hu Y."/>
            <person name="Zi S."/>
            <person name="Li J."/>
            <person name="Ni P."/>
            <person name="Zheng H."/>
            <person name="Zhang Y."/>
            <person name="Zhao M."/>
            <person name="Hao Q."/>
            <person name="McDermott J."/>
            <person name="Samudrala R."/>
            <person name="Kristiansen K."/>
            <person name="Wong G.K.-S."/>
        </authorList>
    </citation>
    <scope>NUCLEOTIDE SEQUENCE</scope>
</reference>
<evidence type="ECO:0000259" key="10">
    <source>
        <dbReference type="Pfam" id="PF05697"/>
    </source>
</evidence>
<reference evidence="11" key="1">
    <citation type="journal article" date="2005" name="PLoS Biol.">
        <title>The genomes of Oryza sativa: a history of duplications.</title>
        <authorList>
            <person name="Yu J."/>
            <person name="Wang J."/>
            <person name="Lin W."/>
            <person name="Li S."/>
            <person name="Li H."/>
            <person name="Zhou J."/>
            <person name="Ni P."/>
            <person name="Dong W."/>
            <person name="Hu S."/>
            <person name="Zeng C."/>
            <person name="Zhang J."/>
            <person name="Zhang Y."/>
            <person name="Li R."/>
            <person name="Xu Z."/>
            <person name="Li S."/>
            <person name="Li X."/>
            <person name="Zheng H."/>
            <person name="Cong L."/>
            <person name="Lin L."/>
            <person name="Yin J."/>
            <person name="Geng J."/>
            <person name="Li G."/>
            <person name="Shi J."/>
            <person name="Liu J."/>
            <person name="Lv H."/>
            <person name="Li J."/>
            <person name="Wang J."/>
            <person name="Deng Y."/>
            <person name="Ran L."/>
            <person name="Shi X."/>
            <person name="Wang X."/>
            <person name="Wu Q."/>
            <person name="Li C."/>
            <person name="Ren X."/>
            <person name="Wang J."/>
            <person name="Wang X."/>
            <person name="Li D."/>
            <person name="Liu D."/>
            <person name="Zhang X."/>
            <person name="Ji Z."/>
            <person name="Zhao W."/>
            <person name="Sun Y."/>
            <person name="Zhang Z."/>
            <person name="Bao J."/>
            <person name="Han Y."/>
            <person name="Dong L."/>
            <person name="Ji J."/>
            <person name="Chen P."/>
            <person name="Wu S."/>
            <person name="Liu J."/>
            <person name="Xiao Y."/>
            <person name="Bu D."/>
            <person name="Tan J."/>
            <person name="Yang L."/>
            <person name="Ye C."/>
            <person name="Zhang J."/>
            <person name="Xu J."/>
            <person name="Zhou Y."/>
            <person name="Yu Y."/>
            <person name="Zhang B."/>
            <person name="Zhuang S."/>
            <person name="Wei H."/>
            <person name="Liu B."/>
            <person name="Lei M."/>
            <person name="Yu H."/>
            <person name="Li Y."/>
            <person name="Xu H."/>
            <person name="Wei S."/>
            <person name="He X."/>
            <person name="Fang L."/>
            <person name="Zhang Z."/>
            <person name="Zhang Y."/>
            <person name="Huang X."/>
            <person name="Su Z."/>
            <person name="Tong W."/>
            <person name="Li J."/>
            <person name="Tong Z."/>
            <person name="Li S."/>
            <person name="Ye J."/>
            <person name="Wang L."/>
            <person name="Fang L."/>
            <person name="Lei T."/>
            <person name="Chen C."/>
            <person name="Chen H."/>
            <person name="Xu Z."/>
            <person name="Li H."/>
            <person name="Huang H."/>
            <person name="Zhang F."/>
            <person name="Xu H."/>
            <person name="Li N."/>
            <person name="Zhao C."/>
            <person name="Li S."/>
            <person name="Dong L."/>
            <person name="Huang Y."/>
            <person name="Li L."/>
            <person name="Xi Y."/>
            <person name="Qi Q."/>
            <person name="Li W."/>
            <person name="Zhang B."/>
            <person name="Hu W."/>
            <person name="Zhang Y."/>
            <person name="Tian X."/>
            <person name="Jiao Y."/>
            <person name="Liang X."/>
            <person name="Jin J."/>
            <person name="Gao L."/>
            <person name="Zheng W."/>
            <person name="Hao B."/>
            <person name="Liu S."/>
            <person name="Wang W."/>
            <person name="Yuan L."/>
            <person name="Cao M."/>
            <person name="McDermott J."/>
            <person name="Samudrala R."/>
            <person name="Wang J."/>
            <person name="Wong G.K."/>
            <person name="Yang H."/>
        </authorList>
    </citation>
    <scope>NUCLEOTIDE SEQUENCE [LARGE SCALE GENOMIC DNA]</scope>
</reference>
<dbReference type="EMBL" id="CM000138">
    <property type="protein sequence ID" value="EEE55801.1"/>
    <property type="molecule type" value="Genomic_DNA"/>
</dbReference>
<evidence type="ECO:0000256" key="6">
    <source>
        <dbReference type="ARBA" id="ARBA00023235"/>
    </source>
</evidence>
<name>B9EVB7_ORYSJ</name>
<feature type="region of interest" description="Disordered" evidence="8">
    <location>
        <begin position="51"/>
        <end position="72"/>
    </location>
</feature>
<dbReference type="FunFam" id="3.30.70.1050:FF:000004">
    <property type="entry name" value="Trigger factor"/>
    <property type="match status" value="1"/>
</dbReference>
<dbReference type="GO" id="GO:0003755">
    <property type="term" value="F:peptidyl-prolyl cis-trans isomerase activity"/>
    <property type="evidence" value="ECO:0007669"/>
    <property type="project" value="UniProtKB-KW"/>
</dbReference>
<evidence type="ECO:0000256" key="5">
    <source>
        <dbReference type="ARBA" id="ARBA00023186"/>
    </source>
</evidence>
<dbReference type="InterPro" id="IPR008881">
    <property type="entry name" value="Trigger_fac_ribosome-bd_bac"/>
</dbReference>
<sequence length="398" mass="43370">MGSNGHWRCSCDSEGDMAREGSRRVAMRGIGSTWSDGSTLLHMATVRQYSRRTPTGETHGGRQEKAQGIARPGPALWKAVPRSRRWCWAASWWHEKGEEMEGINNNEGNKKGPTVGIEFLLTSHHIMTKGKRNVSCRLRQYCGPRGQMTFLVGMGLVLITSFYLTVILDAHPPLITVLLFVPVTVLVIVAAIYPVHVHIKNCNACKCQIPTHGLLVSSARSRPVLPVSAVGSGGGSSVAEDERKSGLSLQNAKTSVVSRDDETINVRVDLPGKATQKVFDEALTSLARDAPPVPGFRKSKGGRTSNIPSSILLQMLGKSRVTKFVLQEILSITVGDFVKKENLKVNPEIKTTQSEEELESSFTPGSSFSFSVVLQLEKPESDETSENSESDEASEPSS</sequence>
<dbReference type="PANTHER" id="PTHR30560:SF4">
    <property type="entry name" value="OS01G0894700 PROTEIN"/>
    <property type="match status" value="1"/>
</dbReference>